<accession>A0A2C9WI46</accession>
<reference evidence="1" key="1">
    <citation type="submission" date="2016-02" db="EMBL/GenBank/DDBJ databases">
        <title>WGS assembly of Manihot esculenta.</title>
        <authorList>
            <person name="Bredeson J.V."/>
            <person name="Prochnik S.E."/>
            <person name="Lyons J.B."/>
            <person name="Schmutz J."/>
            <person name="Grimwood J."/>
            <person name="Vrebalov J."/>
            <person name="Bart R.S."/>
            <person name="Amuge T."/>
            <person name="Ferguson M.E."/>
            <person name="Green R."/>
            <person name="Putnam N."/>
            <person name="Stites J."/>
            <person name="Rounsley S."/>
            <person name="Rokhsar D.S."/>
        </authorList>
    </citation>
    <scope>NUCLEOTIDE SEQUENCE [LARGE SCALE GENOMIC DNA]</scope>
    <source>
        <tissue evidence="1">Leaf</tissue>
    </source>
</reference>
<gene>
    <name evidence="1" type="ORF">MANES_01G054700</name>
</gene>
<protein>
    <submittedName>
        <fullName evidence="1">Uncharacterized protein</fullName>
    </submittedName>
</protein>
<name>A0A2C9WI46_MANES</name>
<dbReference type="AlphaFoldDB" id="A0A2C9WI46"/>
<evidence type="ECO:0000313" key="1">
    <source>
        <dbReference type="EMBL" id="OAY59729.1"/>
    </source>
</evidence>
<sequence>MNLGIPEGLTTNPVLLQSFKDGMLGPFGLGSMPLPPRVTAGLLAVIAGSPNPSLFSPAIPLPLSEEKDLGVREKQTWMRREIELET</sequence>
<proteinExistence type="predicted"/>
<organism evidence="1">
    <name type="scientific">Manihot esculenta</name>
    <name type="common">Cassava</name>
    <name type="synonym">Jatropha manihot</name>
    <dbReference type="NCBI Taxonomy" id="3983"/>
    <lineage>
        <taxon>Eukaryota</taxon>
        <taxon>Viridiplantae</taxon>
        <taxon>Streptophyta</taxon>
        <taxon>Embryophyta</taxon>
        <taxon>Tracheophyta</taxon>
        <taxon>Spermatophyta</taxon>
        <taxon>Magnoliopsida</taxon>
        <taxon>eudicotyledons</taxon>
        <taxon>Gunneridae</taxon>
        <taxon>Pentapetalae</taxon>
        <taxon>rosids</taxon>
        <taxon>fabids</taxon>
        <taxon>Malpighiales</taxon>
        <taxon>Euphorbiaceae</taxon>
        <taxon>Crotonoideae</taxon>
        <taxon>Manihoteae</taxon>
        <taxon>Manihot</taxon>
    </lineage>
</organism>
<dbReference type="EMBL" id="CM004387">
    <property type="protein sequence ID" value="OAY59729.1"/>
    <property type="molecule type" value="Genomic_DNA"/>
</dbReference>